<dbReference type="GO" id="GO:0009254">
    <property type="term" value="P:peptidoglycan turnover"/>
    <property type="evidence" value="ECO:0007669"/>
    <property type="project" value="InterPro"/>
</dbReference>
<dbReference type="InterPro" id="IPR010611">
    <property type="entry name" value="3D_dom"/>
</dbReference>
<comment type="catalytic activity">
    <reaction evidence="1">
        <text>Exolytic cleavage of the (1-&gt;4)-beta-glycosidic linkage between N-acetylmuramic acid (MurNAc) and N-acetylglucosamine (GlcNAc) residues in peptidoglycan, from either the reducing or the non-reducing ends of the peptidoglycan chains, with concomitant formation of a 1,6-anhydrobond in the MurNAc residue.</text>
        <dbReference type="EC" id="4.2.2.n1"/>
    </reaction>
</comment>
<comment type="caution">
    <text evidence="7">The sequence shown here is derived from an EMBL/GenBank/DDBJ whole genome shotgun (WGS) entry which is preliminary data.</text>
</comment>
<evidence type="ECO:0000256" key="5">
    <source>
        <dbReference type="ARBA" id="ARBA00030918"/>
    </source>
</evidence>
<feature type="domain" description="Lytic transglycosylase MltA" evidence="6">
    <location>
        <begin position="138"/>
        <end position="295"/>
    </location>
</feature>
<evidence type="ECO:0000313" key="8">
    <source>
        <dbReference type="Proteomes" id="UP000189670"/>
    </source>
</evidence>
<dbReference type="GO" id="GO:0009253">
    <property type="term" value="P:peptidoglycan catabolic process"/>
    <property type="evidence" value="ECO:0007669"/>
    <property type="project" value="TreeGrafter"/>
</dbReference>
<dbReference type="GO" id="GO:0004553">
    <property type="term" value="F:hydrolase activity, hydrolyzing O-glycosyl compounds"/>
    <property type="evidence" value="ECO:0007669"/>
    <property type="project" value="InterPro"/>
</dbReference>
<dbReference type="AlphaFoldDB" id="A0A1V1PBA5"/>
<proteinExistence type="predicted"/>
<dbReference type="InterPro" id="IPR036908">
    <property type="entry name" value="RlpA-like_sf"/>
</dbReference>
<dbReference type="GO" id="GO:0071555">
    <property type="term" value="P:cell wall organization"/>
    <property type="evidence" value="ECO:0007669"/>
    <property type="project" value="UniProtKB-KW"/>
</dbReference>
<accession>A0A1V1PBA5</accession>
<dbReference type="EMBL" id="ATBP01000188">
    <property type="protein sequence ID" value="ETR72054.1"/>
    <property type="molecule type" value="Genomic_DNA"/>
</dbReference>
<dbReference type="GO" id="GO:0008933">
    <property type="term" value="F:peptidoglycan lytic transglycosylase activity"/>
    <property type="evidence" value="ECO:0007669"/>
    <property type="project" value="TreeGrafter"/>
</dbReference>
<dbReference type="Pfam" id="PF03562">
    <property type="entry name" value="MltA"/>
    <property type="match status" value="1"/>
</dbReference>
<dbReference type="Gene3D" id="2.40.240.50">
    <property type="entry name" value="Barwin-like endoglucanases"/>
    <property type="match status" value="1"/>
</dbReference>
<name>A0A1V1PBA5_9BACT</name>
<dbReference type="GO" id="GO:0019867">
    <property type="term" value="C:outer membrane"/>
    <property type="evidence" value="ECO:0007669"/>
    <property type="project" value="InterPro"/>
</dbReference>
<organism evidence="7 8">
    <name type="scientific">Candidatus Magnetoglobus multicellularis str. Araruama</name>
    <dbReference type="NCBI Taxonomy" id="890399"/>
    <lineage>
        <taxon>Bacteria</taxon>
        <taxon>Pseudomonadati</taxon>
        <taxon>Thermodesulfobacteriota</taxon>
        <taxon>Desulfobacteria</taxon>
        <taxon>Desulfobacterales</taxon>
        <taxon>Desulfobacteraceae</taxon>
        <taxon>Candidatus Magnetoglobus</taxon>
    </lineage>
</organism>
<dbReference type="CDD" id="cd14668">
    <property type="entry name" value="mlta_B"/>
    <property type="match status" value="1"/>
</dbReference>
<dbReference type="InterPro" id="IPR026044">
    <property type="entry name" value="MltA"/>
</dbReference>
<sequence length="408" mass="46616">MKHIKFNALHLKLIAMTMLVLLINACGTEKKLKPGLFLLKSDQVKQIQWDDDRNLEGLDQSILQSIEYYKRLPDRYRFKYNDIQYSPQEMIASMLIFQELMVNADTKNLSSLIDQRFHVFESRNDNQQAFFTAYYEPVLSGCTQRSSKYSVPLYEMPPDLARIHVGDFDSRYDGVWITGRVKGKAFIPYETRDDIVYKKALESRAEVIAFVQNHIELFFLQIQGSGQVCFEKDGSCIRVNYAGQNGRPYRAVGKILTDSIPKEKMSLQAIKQYLYDHPDDIRRVLKYNPSYTFFRTVSKGPLGNIQVPLTAWRSIAMDHRIIPKGGLAFYQTTIPVYENNTVVKWKPTQCFALVQDTGGAIRGHGRADIFLGGGKKAELLAGPMKQDGHIFLFVAKKACIALHSPSID</sequence>
<evidence type="ECO:0000313" key="7">
    <source>
        <dbReference type="EMBL" id="ETR72054.1"/>
    </source>
</evidence>
<dbReference type="Pfam" id="PF06725">
    <property type="entry name" value="3D"/>
    <property type="match status" value="1"/>
</dbReference>
<reference evidence="8" key="1">
    <citation type="submission" date="2012-11" db="EMBL/GenBank/DDBJ databases">
        <authorList>
            <person name="Lucero-Rivera Y.E."/>
            <person name="Tovar-Ramirez D."/>
        </authorList>
    </citation>
    <scope>NUCLEOTIDE SEQUENCE [LARGE SCALE GENOMIC DNA]</scope>
    <source>
        <strain evidence="8">Araruama</strain>
    </source>
</reference>
<protein>
    <recommendedName>
        <fullName evidence="2">peptidoglycan lytic exotransglycosylase</fullName>
        <ecNumber evidence="2">4.2.2.n1</ecNumber>
    </recommendedName>
    <alternativeName>
        <fullName evidence="5">Murein hydrolase A</fullName>
    </alternativeName>
</protein>
<keyword evidence="4" id="KW-0961">Cell wall biogenesis/degradation</keyword>
<dbReference type="Proteomes" id="UP000189670">
    <property type="component" value="Unassembled WGS sequence"/>
</dbReference>
<evidence type="ECO:0000256" key="4">
    <source>
        <dbReference type="ARBA" id="ARBA00023316"/>
    </source>
</evidence>
<evidence type="ECO:0000256" key="2">
    <source>
        <dbReference type="ARBA" id="ARBA00012587"/>
    </source>
</evidence>
<gene>
    <name evidence="7" type="ORF">OMM_02006</name>
</gene>
<dbReference type="PANTHER" id="PTHR30124:SF0">
    <property type="entry name" value="MEMBRANE-BOUND LYTIC MUREIN TRANSGLYCOSYLASE A"/>
    <property type="match status" value="1"/>
</dbReference>
<dbReference type="InterPro" id="IPR005300">
    <property type="entry name" value="MltA_B"/>
</dbReference>
<evidence type="ECO:0000259" key="6">
    <source>
        <dbReference type="SMART" id="SM00925"/>
    </source>
</evidence>
<dbReference type="PIRSF" id="PIRSF019422">
    <property type="entry name" value="MltA"/>
    <property type="match status" value="1"/>
</dbReference>
<keyword evidence="3" id="KW-0456">Lyase</keyword>
<dbReference type="SMART" id="SM00925">
    <property type="entry name" value="MltA"/>
    <property type="match status" value="1"/>
</dbReference>
<dbReference type="CDD" id="cd14485">
    <property type="entry name" value="mltA_like_LT_A"/>
    <property type="match status" value="1"/>
</dbReference>
<evidence type="ECO:0000256" key="1">
    <source>
        <dbReference type="ARBA" id="ARBA00001420"/>
    </source>
</evidence>
<dbReference type="EC" id="4.2.2.n1" evidence="2"/>
<dbReference type="PANTHER" id="PTHR30124">
    <property type="entry name" value="MEMBRANE-BOUND LYTIC MUREIN TRANSGLYCOSYLASE A"/>
    <property type="match status" value="1"/>
</dbReference>
<dbReference type="SUPFAM" id="SSF50685">
    <property type="entry name" value="Barwin-like endoglucanases"/>
    <property type="match status" value="1"/>
</dbReference>
<dbReference type="Gene3D" id="2.40.40.10">
    <property type="entry name" value="RlpA-like domain"/>
    <property type="match status" value="1"/>
</dbReference>
<evidence type="ECO:0000256" key="3">
    <source>
        <dbReference type="ARBA" id="ARBA00023239"/>
    </source>
</evidence>